<dbReference type="SUPFAM" id="SSF103473">
    <property type="entry name" value="MFS general substrate transporter"/>
    <property type="match status" value="1"/>
</dbReference>
<evidence type="ECO:0000256" key="7">
    <source>
        <dbReference type="ARBA" id="ARBA00023251"/>
    </source>
</evidence>
<organism evidence="11 12">
    <name type="scientific">Wenjunlia tyrosinilytica</name>
    <dbReference type="NCBI Taxonomy" id="1544741"/>
    <lineage>
        <taxon>Bacteria</taxon>
        <taxon>Bacillati</taxon>
        <taxon>Actinomycetota</taxon>
        <taxon>Actinomycetes</taxon>
        <taxon>Kitasatosporales</taxon>
        <taxon>Streptomycetaceae</taxon>
        <taxon>Wenjunlia</taxon>
    </lineage>
</organism>
<evidence type="ECO:0000256" key="3">
    <source>
        <dbReference type="ARBA" id="ARBA00022475"/>
    </source>
</evidence>
<gene>
    <name evidence="11" type="ORF">GCM10012280_14340</name>
</gene>
<dbReference type="InterPro" id="IPR036259">
    <property type="entry name" value="MFS_trans_sf"/>
</dbReference>
<keyword evidence="6 9" id="KW-0472">Membrane</keyword>
<dbReference type="Proteomes" id="UP000641932">
    <property type="component" value="Unassembled WGS sequence"/>
</dbReference>
<feature type="transmembrane region" description="Helical" evidence="9">
    <location>
        <begin position="125"/>
        <end position="146"/>
    </location>
</feature>
<dbReference type="PRINTS" id="PR01035">
    <property type="entry name" value="TCRTETA"/>
</dbReference>
<feature type="transmembrane region" description="Helical" evidence="9">
    <location>
        <begin position="360"/>
        <end position="379"/>
    </location>
</feature>
<evidence type="ECO:0000256" key="4">
    <source>
        <dbReference type="ARBA" id="ARBA00022692"/>
    </source>
</evidence>
<dbReference type="GO" id="GO:0022857">
    <property type="term" value="F:transmembrane transporter activity"/>
    <property type="evidence" value="ECO:0007669"/>
    <property type="project" value="InterPro"/>
</dbReference>
<proteinExistence type="predicted"/>
<evidence type="ECO:0000256" key="8">
    <source>
        <dbReference type="SAM" id="MobiDB-lite"/>
    </source>
</evidence>
<keyword evidence="2" id="KW-0813">Transport</keyword>
<feature type="transmembrane region" description="Helical" evidence="9">
    <location>
        <begin position="391"/>
        <end position="417"/>
    </location>
</feature>
<sequence length="493" mass="50665">MSTSATKETATSQTKAPGADAPPEPAGHRLRWWGLAVVLAAEVMDLLDTTIVGVASPSIRSDFGGSSTQIQWITAAYTLSFAVLMITGARLGDVFGRRRMFLVGVTGFTACSALCAGATGSGMLIGARTAQGAFAAMLVPQGLGIIRQMFPPKEMGAAFGMFGPVIGLSSVAGPVLGGFLTDADLFGSGWRMIFLINVPLGIAALATALKVVPDGRAPKASRLDLPGVVLVSAAALLLVYPLVQGRDLGWPLWTYLSMAASLPVLGLFGLHLRRVRNRGGSPLVEPGLFRNRAFTSALVVGIVFFAAMSGLMLVLTLHLQLALGYTPLHAGATMIAWSVGTVVGAVLAGSVLGPKFGRRTLHGGLAVVVAGVLALTWSIHAAGHGATTWQLAPALVMCGFGMGLLMAPFFDIALAGVRDDEVGSASGTLNAVQQLGGSIGVAVLGTVYFGVTDTSGDSAAQRTLLITAAAFAATFAVAFLLPRTARPHDEAQA</sequence>
<keyword evidence="4 9" id="KW-0812">Transmembrane</keyword>
<dbReference type="PANTHER" id="PTHR42718:SF39">
    <property type="entry name" value="ACTINORHODIN TRANSPORTER-RELATED"/>
    <property type="match status" value="1"/>
</dbReference>
<comment type="caution">
    <text evidence="11">The sequence shown here is derived from an EMBL/GenBank/DDBJ whole genome shotgun (WGS) entry which is preliminary data.</text>
</comment>
<evidence type="ECO:0000259" key="10">
    <source>
        <dbReference type="PROSITE" id="PS50850"/>
    </source>
</evidence>
<feature type="domain" description="Major facilitator superfamily (MFS) profile" evidence="10">
    <location>
        <begin position="34"/>
        <end position="485"/>
    </location>
</feature>
<dbReference type="PROSITE" id="PS50850">
    <property type="entry name" value="MFS"/>
    <property type="match status" value="1"/>
</dbReference>
<dbReference type="RefSeq" id="WP_229698216.1">
    <property type="nucleotide sequence ID" value="NZ_BMMS01000005.1"/>
</dbReference>
<feature type="transmembrane region" description="Helical" evidence="9">
    <location>
        <begin position="192"/>
        <end position="211"/>
    </location>
</feature>
<keyword evidence="5 9" id="KW-1133">Transmembrane helix</keyword>
<evidence type="ECO:0000256" key="9">
    <source>
        <dbReference type="SAM" id="Phobius"/>
    </source>
</evidence>
<evidence type="ECO:0000256" key="6">
    <source>
        <dbReference type="ARBA" id="ARBA00023136"/>
    </source>
</evidence>
<dbReference type="CDD" id="cd17321">
    <property type="entry name" value="MFS_MMR_MDR_like"/>
    <property type="match status" value="1"/>
</dbReference>
<evidence type="ECO:0000256" key="1">
    <source>
        <dbReference type="ARBA" id="ARBA00004651"/>
    </source>
</evidence>
<evidence type="ECO:0000313" key="12">
    <source>
        <dbReference type="Proteomes" id="UP000641932"/>
    </source>
</evidence>
<feature type="transmembrane region" description="Helical" evidence="9">
    <location>
        <begin position="335"/>
        <end position="353"/>
    </location>
</feature>
<feature type="transmembrane region" description="Helical" evidence="9">
    <location>
        <begin position="158"/>
        <end position="180"/>
    </location>
</feature>
<feature type="transmembrane region" description="Helical" evidence="9">
    <location>
        <begin position="70"/>
        <end position="89"/>
    </location>
</feature>
<feature type="compositionally biased region" description="Polar residues" evidence="8">
    <location>
        <begin position="1"/>
        <end position="15"/>
    </location>
</feature>
<evidence type="ECO:0000313" key="11">
    <source>
        <dbReference type="EMBL" id="GGO83963.1"/>
    </source>
</evidence>
<dbReference type="Pfam" id="PF07690">
    <property type="entry name" value="MFS_1"/>
    <property type="match status" value="1"/>
</dbReference>
<dbReference type="NCBIfam" id="TIGR00711">
    <property type="entry name" value="efflux_EmrB"/>
    <property type="match status" value="1"/>
</dbReference>
<feature type="transmembrane region" description="Helical" evidence="9">
    <location>
        <begin position="101"/>
        <end position="119"/>
    </location>
</feature>
<feature type="transmembrane region" description="Helical" evidence="9">
    <location>
        <begin position="429"/>
        <end position="451"/>
    </location>
</feature>
<dbReference type="GO" id="GO:0046677">
    <property type="term" value="P:response to antibiotic"/>
    <property type="evidence" value="ECO:0007669"/>
    <property type="project" value="UniProtKB-KW"/>
</dbReference>
<dbReference type="InterPro" id="IPR001958">
    <property type="entry name" value="Tet-R_TetA/multi-R_MdtG-like"/>
</dbReference>
<dbReference type="PANTHER" id="PTHR42718">
    <property type="entry name" value="MAJOR FACILITATOR SUPERFAMILY MULTIDRUG TRANSPORTER MFSC"/>
    <property type="match status" value="1"/>
</dbReference>
<keyword evidence="7" id="KW-0046">Antibiotic resistance</keyword>
<keyword evidence="12" id="KW-1185">Reference proteome</keyword>
<feature type="transmembrane region" description="Helical" evidence="9">
    <location>
        <begin position="463"/>
        <end position="481"/>
    </location>
</feature>
<feature type="transmembrane region" description="Helical" evidence="9">
    <location>
        <begin position="293"/>
        <end position="315"/>
    </location>
</feature>
<keyword evidence="3" id="KW-1003">Cell membrane</keyword>
<dbReference type="GO" id="GO:0005886">
    <property type="term" value="C:plasma membrane"/>
    <property type="evidence" value="ECO:0007669"/>
    <property type="project" value="UniProtKB-SubCell"/>
</dbReference>
<feature type="transmembrane region" description="Helical" evidence="9">
    <location>
        <begin position="223"/>
        <end position="240"/>
    </location>
</feature>
<protein>
    <recommendedName>
        <fullName evidence="10">Major facilitator superfamily (MFS) profile domain-containing protein</fullName>
    </recommendedName>
</protein>
<comment type="subcellular location">
    <subcellularLocation>
        <location evidence="1">Cell membrane</location>
        <topology evidence="1">Multi-pass membrane protein</topology>
    </subcellularLocation>
</comment>
<dbReference type="Gene3D" id="1.20.1250.20">
    <property type="entry name" value="MFS general substrate transporter like domains"/>
    <property type="match status" value="1"/>
</dbReference>
<dbReference type="InterPro" id="IPR004638">
    <property type="entry name" value="EmrB-like"/>
</dbReference>
<evidence type="ECO:0000256" key="2">
    <source>
        <dbReference type="ARBA" id="ARBA00022448"/>
    </source>
</evidence>
<dbReference type="InterPro" id="IPR011701">
    <property type="entry name" value="MFS"/>
</dbReference>
<dbReference type="Gene3D" id="1.20.1720.10">
    <property type="entry name" value="Multidrug resistance protein D"/>
    <property type="match status" value="1"/>
</dbReference>
<dbReference type="EMBL" id="BMMS01000005">
    <property type="protein sequence ID" value="GGO83963.1"/>
    <property type="molecule type" value="Genomic_DNA"/>
</dbReference>
<accession>A0A918DVV8</accession>
<feature type="region of interest" description="Disordered" evidence="8">
    <location>
        <begin position="1"/>
        <end position="25"/>
    </location>
</feature>
<name>A0A918DVV8_9ACTN</name>
<reference evidence="11" key="1">
    <citation type="journal article" date="2014" name="Int. J. Syst. Evol. Microbiol.">
        <title>Complete genome sequence of Corynebacterium casei LMG S-19264T (=DSM 44701T), isolated from a smear-ripened cheese.</title>
        <authorList>
            <consortium name="US DOE Joint Genome Institute (JGI-PGF)"/>
            <person name="Walter F."/>
            <person name="Albersmeier A."/>
            <person name="Kalinowski J."/>
            <person name="Ruckert C."/>
        </authorList>
    </citation>
    <scope>NUCLEOTIDE SEQUENCE</scope>
    <source>
        <strain evidence="11">CGMCC 4.7201</strain>
    </source>
</reference>
<reference evidence="11" key="2">
    <citation type="submission" date="2020-09" db="EMBL/GenBank/DDBJ databases">
        <authorList>
            <person name="Sun Q."/>
            <person name="Zhou Y."/>
        </authorList>
    </citation>
    <scope>NUCLEOTIDE SEQUENCE</scope>
    <source>
        <strain evidence="11">CGMCC 4.7201</strain>
    </source>
</reference>
<feature type="transmembrane region" description="Helical" evidence="9">
    <location>
        <begin position="252"/>
        <end position="272"/>
    </location>
</feature>
<dbReference type="InterPro" id="IPR020846">
    <property type="entry name" value="MFS_dom"/>
</dbReference>
<evidence type="ECO:0000256" key="5">
    <source>
        <dbReference type="ARBA" id="ARBA00022989"/>
    </source>
</evidence>
<dbReference type="AlphaFoldDB" id="A0A918DVV8"/>